<dbReference type="InterPro" id="IPR036271">
    <property type="entry name" value="Tet_transcr_reg_TetR-rel_C_sf"/>
</dbReference>
<gene>
    <name evidence="6" type="ORF">FHX36_001689</name>
</gene>
<proteinExistence type="predicted"/>
<dbReference type="InterPro" id="IPR050109">
    <property type="entry name" value="HTH-type_TetR-like_transc_reg"/>
</dbReference>
<evidence type="ECO:0000256" key="1">
    <source>
        <dbReference type="ARBA" id="ARBA00023015"/>
    </source>
</evidence>
<comment type="caution">
    <text evidence="6">The sequence shown here is derived from an EMBL/GenBank/DDBJ whole genome shotgun (WGS) entry which is preliminary data.</text>
</comment>
<evidence type="ECO:0000256" key="4">
    <source>
        <dbReference type="PROSITE-ProRule" id="PRU00335"/>
    </source>
</evidence>
<protein>
    <submittedName>
        <fullName evidence="6">AcrR family transcriptional regulator</fullName>
    </submittedName>
</protein>
<accession>A0A839Y6T9</accession>
<dbReference type="InterPro" id="IPR009057">
    <property type="entry name" value="Homeodomain-like_sf"/>
</dbReference>
<dbReference type="RefSeq" id="WP_220035857.1">
    <property type="nucleotide sequence ID" value="NZ_JACIBU010000001.1"/>
</dbReference>
<dbReference type="PANTHER" id="PTHR30055">
    <property type="entry name" value="HTH-TYPE TRANSCRIPTIONAL REGULATOR RUTR"/>
    <property type="match status" value="1"/>
</dbReference>
<name>A0A839Y6T9_9ACTN</name>
<dbReference type="Proteomes" id="UP000580718">
    <property type="component" value="Unassembled WGS sequence"/>
</dbReference>
<reference evidence="6 7" key="1">
    <citation type="submission" date="2020-08" db="EMBL/GenBank/DDBJ databases">
        <title>Sequencing the genomes of 1000 actinobacteria strains.</title>
        <authorList>
            <person name="Klenk H.-P."/>
        </authorList>
    </citation>
    <scope>NUCLEOTIDE SEQUENCE [LARGE SCALE GENOMIC DNA]</scope>
    <source>
        <strain evidence="6 7">DSM 16678</strain>
    </source>
</reference>
<dbReference type="GO" id="GO:0003700">
    <property type="term" value="F:DNA-binding transcription factor activity"/>
    <property type="evidence" value="ECO:0007669"/>
    <property type="project" value="TreeGrafter"/>
</dbReference>
<dbReference type="SUPFAM" id="SSF46689">
    <property type="entry name" value="Homeodomain-like"/>
    <property type="match status" value="1"/>
</dbReference>
<evidence type="ECO:0000313" key="6">
    <source>
        <dbReference type="EMBL" id="MBB3675954.1"/>
    </source>
</evidence>
<feature type="domain" description="HTH tetR-type" evidence="5">
    <location>
        <begin position="12"/>
        <end position="72"/>
    </location>
</feature>
<feature type="DNA-binding region" description="H-T-H motif" evidence="4">
    <location>
        <begin position="35"/>
        <end position="54"/>
    </location>
</feature>
<keyword evidence="3" id="KW-0804">Transcription</keyword>
<dbReference type="GO" id="GO:0000976">
    <property type="term" value="F:transcription cis-regulatory region binding"/>
    <property type="evidence" value="ECO:0007669"/>
    <property type="project" value="TreeGrafter"/>
</dbReference>
<keyword evidence="1" id="KW-0805">Transcription regulation</keyword>
<evidence type="ECO:0000259" key="5">
    <source>
        <dbReference type="PROSITE" id="PS50977"/>
    </source>
</evidence>
<dbReference type="PANTHER" id="PTHR30055:SF234">
    <property type="entry name" value="HTH-TYPE TRANSCRIPTIONAL REGULATOR BETI"/>
    <property type="match status" value="1"/>
</dbReference>
<dbReference type="EMBL" id="JACIBU010000001">
    <property type="protein sequence ID" value="MBB3675954.1"/>
    <property type="molecule type" value="Genomic_DNA"/>
</dbReference>
<evidence type="ECO:0000256" key="3">
    <source>
        <dbReference type="ARBA" id="ARBA00023163"/>
    </source>
</evidence>
<keyword evidence="2 4" id="KW-0238">DNA-binding</keyword>
<dbReference type="PROSITE" id="PS50977">
    <property type="entry name" value="HTH_TETR_2"/>
    <property type="match status" value="1"/>
</dbReference>
<dbReference type="AlphaFoldDB" id="A0A839Y6T9"/>
<dbReference type="InterPro" id="IPR001647">
    <property type="entry name" value="HTH_TetR"/>
</dbReference>
<organism evidence="6 7">
    <name type="scientific">Modestobacter versicolor</name>
    <dbReference type="NCBI Taxonomy" id="429133"/>
    <lineage>
        <taxon>Bacteria</taxon>
        <taxon>Bacillati</taxon>
        <taxon>Actinomycetota</taxon>
        <taxon>Actinomycetes</taxon>
        <taxon>Geodermatophilales</taxon>
        <taxon>Geodermatophilaceae</taxon>
        <taxon>Modestobacter</taxon>
    </lineage>
</organism>
<dbReference type="Pfam" id="PF00440">
    <property type="entry name" value="TetR_N"/>
    <property type="match status" value="1"/>
</dbReference>
<sequence>MSEEMAATRGGRAHRDTIERAALELLEAGGPSAVTTRAVAAAAEVQSVTIYRAYGDMERLLDAAVQRGFRQYIELKTGRARVGDPVDDLREGWDLHVGFGLEHPHLYALMYGRPNVSPPGAAAVQADTVLLGLVQAVARAGRLRTDVASAARAVHAAGCGVTLSLIGVPVDERDPQLSHRVREAVLGSLTTDVCTGSGEVTDAPAGSVHAVALAATLRDGDPSPLTEAETNLLVEWLDRLARGPGTGLVAPS</sequence>
<dbReference type="InterPro" id="IPR025996">
    <property type="entry name" value="MT1864/Rv1816-like_C"/>
</dbReference>
<dbReference type="SUPFAM" id="SSF48498">
    <property type="entry name" value="Tetracyclin repressor-like, C-terminal domain"/>
    <property type="match status" value="1"/>
</dbReference>
<dbReference type="Pfam" id="PF13305">
    <property type="entry name" value="TetR_C_33"/>
    <property type="match status" value="1"/>
</dbReference>
<evidence type="ECO:0000313" key="7">
    <source>
        <dbReference type="Proteomes" id="UP000580718"/>
    </source>
</evidence>
<evidence type="ECO:0000256" key="2">
    <source>
        <dbReference type="ARBA" id="ARBA00023125"/>
    </source>
</evidence>
<dbReference type="Gene3D" id="1.10.357.10">
    <property type="entry name" value="Tetracycline Repressor, domain 2"/>
    <property type="match status" value="1"/>
</dbReference>